<dbReference type="RefSeq" id="WP_126994170.1">
    <property type="nucleotide sequence ID" value="NZ_JBNPXW010000001.1"/>
</dbReference>
<organism evidence="1 2">
    <name type="scientific">Azospirillum doebereinerae</name>
    <dbReference type="NCBI Taxonomy" id="92933"/>
    <lineage>
        <taxon>Bacteria</taxon>
        <taxon>Pseudomonadati</taxon>
        <taxon>Pseudomonadota</taxon>
        <taxon>Alphaproteobacteria</taxon>
        <taxon>Rhodospirillales</taxon>
        <taxon>Azospirillaceae</taxon>
        <taxon>Azospirillum</taxon>
    </lineage>
</organism>
<evidence type="ECO:0008006" key="3">
    <source>
        <dbReference type="Google" id="ProtNLM"/>
    </source>
</evidence>
<dbReference type="AlphaFoldDB" id="A0A433JF95"/>
<accession>A0A433JF95</accession>
<protein>
    <recommendedName>
        <fullName evidence="3">Antifreeze protein</fullName>
    </recommendedName>
</protein>
<evidence type="ECO:0000313" key="2">
    <source>
        <dbReference type="Proteomes" id="UP000280346"/>
    </source>
</evidence>
<name>A0A433JF95_9PROT</name>
<sequence>MSASRAEPPSHAAGRAVALALTLAALGWTLPAGAQGVGAPIRLFPPGAGSPAMAPPAVATPSLPVPSPAPAAAPSVEPPTVVPEAAAPVAANPPAVAPPSMAVVPTVPPPAVIRGEALGPPDPDGAGLLDGVQGLGGDPWRGIGRAELLPLIAALPVNAPSPAAKALARRLLLSAGSPAVQADEPPPARRFGALRIEKLARLGDPRGAADLAARLPGVLAADEAAARALTDSELLAGSIDCGKAQERGRGFDDLYWRKLELFCRVRTGDRAGAELTLALLREKAPHTDPFLPVAEALIGGAPPPARNIRDSAPLTLAALRTARVGVPPDRLALTDPAVLAAVATNSSTDPATRVAAGERAAAALFLDTRQLLDLYGVVPARGDELLRVKDIAERDRTARTRALVHQAMAAAMDGTRRVALAALAVDLVEPRLRAGPVGNAAAGLLDSVSPTADAAALAPAAARLYHALGRLDAAKRWQDLALRGARMADVAWLWPLATVATGSGPSSLGLRAWLDEALRGADAPARARIAGQLALLQAVGVTVPDEAWLAATDGAGPPAGGDGADPALWQRLGDAANGGRIGETVVTALLLLGDGGPAAVSPLVTARVAANLRAVGLGPDGRALAREAMAALAGPTGPAGAGLVPATPVATTGP</sequence>
<evidence type="ECO:0000313" key="1">
    <source>
        <dbReference type="EMBL" id="RUQ75830.1"/>
    </source>
</evidence>
<dbReference type="EMBL" id="RZIJ01000001">
    <property type="protein sequence ID" value="RUQ75830.1"/>
    <property type="molecule type" value="Genomic_DNA"/>
</dbReference>
<gene>
    <name evidence="1" type="ORF">EJ913_01580</name>
</gene>
<proteinExistence type="predicted"/>
<comment type="caution">
    <text evidence="1">The sequence shown here is derived from an EMBL/GenBank/DDBJ whole genome shotgun (WGS) entry which is preliminary data.</text>
</comment>
<dbReference type="OrthoDB" id="7294669at2"/>
<reference evidence="1 2" key="1">
    <citation type="submission" date="2018-12" db="EMBL/GenBank/DDBJ databases">
        <authorList>
            <person name="Yang Y."/>
        </authorList>
    </citation>
    <scope>NUCLEOTIDE SEQUENCE [LARGE SCALE GENOMIC DNA]</scope>
    <source>
        <strain evidence="1 2">GSF71</strain>
    </source>
</reference>
<dbReference type="Proteomes" id="UP000280346">
    <property type="component" value="Unassembled WGS sequence"/>
</dbReference>
<keyword evidence="2" id="KW-1185">Reference proteome</keyword>